<dbReference type="Pfam" id="PF13692">
    <property type="entry name" value="Glyco_trans_1_4"/>
    <property type="match status" value="1"/>
</dbReference>
<dbReference type="Proteomes" id="UP000028123">
    <property type="component" value="Unassembled WGS sequence"/>
</dbReference>
<evidence type="ECO:0008006" key="3">
    <source>
        <dbReference type="Google" id="ProtNLM"/>
    </source>
</evidence>
<dbReference type="eggNOG" id="COG0438">
    <property type="taxonomic scope" value="Bacteria"/>
</dbReference>
<dbReference type="AlphaFoldDB" id="A0A081P3K5"/>
<protein>
    <recommendedName>
        <fullName evidence="3">Glycosyl transferase family 1 domain-containing protein</fullName>
    </recommendedName>
</protein>
<dbReference type="SUPFAM" id="SSF53756">
    <property type="entry name" value="UDP-Glycosyltransferase/glycogen phosphorylase"/>
    <property type="match status" value="1"/>
</dbReference>
<comment type="caution">
    <text evidence="1">The sequence shown here is derived from an EMBL/GenBank/DDBJ whole genome shotgun (WGS) entry which is preliminary data.</text>
</comment>
<sequence length="383" mass="42751">MASATDDDIHSFILLDQDAEIPNWLIAASQKTGGSYIVLPSEMGFMEKAKVLRNISRDWADIIVLHIHPNNPICSVAFSENEGPPVMFVNHASLCFWYGVGVADAVLDMGVQDQKLTISQRRSKNNLLLPLPINLPDLKQSSSYYKEQLGIDPNCVVMLTSAPGYKYLPYENLNFQNTMIDILNSSQNKNVTLIVLGVDPQDVNWKEAIEKTSGRVKVMGLQKDVVPYYGASDFYLESFPFGSFTASLEAAALGKPIVSAPMPVSPYLVLGSINGKAKNPDSMDNYKALVEAYIHDAKFRMESGELQQKSVVATHLGTAWREKVKNVVKNMPQNHRVGFSAEKQYKNNEDVNKLNHILALIQPIQGNFNLLYGTFNKWLNRYS</sequence>
<accession>A0A081P3K5</accession>
<organism evidence="1 2">
    <name type="scientific">Paenibacillus tyrfis</name>
    <dbReference type="NCBI Taxonomy" id="1501230"/>
    <lineage>
        <taxon>Bacteria</taxon>
        <taxon>Bacillati</taxon>
        <taxon>Bacillota</taxon>
        <taxon>Bacilli</taxon>
        <taxon>Bacillales</taxon>
        <taxon>Paenibacillaceae</taxon>
        <taxon>Paenibacillus</taxon>
    </lineage>
</organism>
<dbReference type="EMBL" id="JNVM01000011">
    <property type="protein sequence ID" value="KEQ25278.1"/>
    <property type="molecule type" value="Genomic_DNA"/>
</dbReference>
<keyword evidence="2" id="KW-1185">Reference proteome</keyword>
<reference evidence="1 2" key="1">
    <citation type="submission" date="2014-06" db="EMBL/GenBank/DDBJ databases">
        <title>Draft genome sequence of Paenibacillus sp. MSt1.</title>
        <authorList>
            <person name="Aw Y.K."/>
            <person name="Ong K.S."/>
            <person name="Gan H.M."/>
            <person name="Lee S.M."/>
        </authorList>
    </citation>
    <scope>NUCLEOTIDE SEQUENCE [LARGE SCALE GENOMIC DNA]</scope>
    <source>
        <strain evidence="1 2">MSt1</strain>
    </source>
</reference>
<evidence type="ECO:0000313" key="2">
    <source>
        <dbReference type="Proteomes" id="UP000028123"/>
    </source>
</evidence>
<gene>
    <name evidence="1" type="ORF">ET33_04270</name>
</gene>
<evidence type="ECO:0000313" key="1">
    <source>
        <dbReference type="EMBL" id="KEQ25278.1"/>
    </source>
</evidence>
<dbReference type="Gene3D" id="3.40.50.2000">
    <property type="entry name" value="Glycogen Phosphorylase B"/>
    <property type="match status" value="1"/>
</dbReference>
<name>A0A081P3K5_9BACL</name>
<proteinExistence type="predicted"/>